<keyword evidence="1" id="KW-0812">Transmembrane</keyword>
<dbReference type="Proteomes" id="UP001595615">
    <property type="component" value="Unassembled WGS sequence"/>
</dbReference>
<comment type="caution">
    <text evidence="2">The sequence shown here is derived from an EMBL/GenBank/DDBJ whole genome shotgun (WGS) entry which is preliminary data.</text>
</comment>
<name>A0ABV7XFK7_9SPHN</name>
<proteinExistence type="predicted"/>
<reference evidence="3" key="1">
    <citation type="journal article" date="2019" name="Int. J. Syst. Evol. Microbiol.">
        <title>The Global Catalogue of Microorganisms (GCM) 10K type strain sequencing project: providing services to taxonomists for standard genome sequencing and annotation.</title>
        <authorList>
            <consortium name="The Broad Institute Genomics Platform"/>
            <consortium name="The Broad Institute Genome Sequencing Center for Infectious Disease"/>
            <person name="Wu L."/>
            <person name="Ma J."/>
        </authorList>
    </citation>
    <scope>NUCLEOTIDE SEQUENCE [LARGE SCALE GENOMIC DNA]</scope>
    <source>
        <strain evidence="3">KCTC 42644</strain>
    </source>
</reference>
<organism evidence="2 3">
    <name type="scientific">Sphingoaurantiacus capsulatus</name>
    <dbReference type="NCBI Taxonomy" id="1771310"/>
    <lineage>
        <taxon>Bacteria</taxon>
        <taxon>Pseudomonadati</taxon>
        <taxon>Pseudomonadota</taxon>
        <taxon>Alphaproteobacteria</taxon>
        <taxon>Sphingomonadales</taxon>
        <taxon>Sphingosinicellaceae</taxon>
        <taxon>Sphingoaurantiacus</taxon>
    </lineage>
</organism>
<sequence length="64" mass="7308">MTPDRAPRADSRLEAAILRFWQVITFGRLNRLRPIEVVAFLTVYVTLMMVALSFGAAFIDRLLP</sequence>
<evidence type="ECO:0000313" key="2">
    <source>
        <dbReference type="EMBL" id="MFC3714077.1"/>
    </source>
</evidence>
<keyword evidence="1" id="KW-0472">Membrane</keyword>
<evidence type="ECO:0000256" key="1">
    <source>
        <dbReference type="SAM" id="Phobius"/>
    </source>
</evidence>
<gene>
    <name evidence="2" type="ORF">ACFOMD_16015</name>
</gene>
<evidence type="ECO:0008006" key="4">
    <source>
        <dbReference type="Google" id="ProtNLM"/>
    </source>
</evidence>
<evidence type="ECO:0000313" key="3">
    <source>
        <dbReference type="Proteomes" id="UP001595615"/>
    </source>
</evidence>
<dbReference type="RefSeq" id="WP_380863179.1">
    <property type="nucleotide sequence ID" value="NZ_JBHRXV010000011.1"/>
</dbReference>
<keyword evidence="1" id="KW-1133">Transmembrane helix</keyword>
<feature type="transmembrane region" description="Helical" evidence="1">
    <location>
        <begin position="37"/>
        <end position="59"/>
    </location>
</feature>
<keyword evidence="3" id="KW-1185">Reference proteome</keyword>
<accession>A0ABV7XFK7</accession>
<dbReference type="EMBL" id="JBHRXV010000011">
    <property type="protein sequence ID" value="MFC3714077.1"/>
    <property type="molecule type" value="Genomic_DNA"/>
</dbReference>
<protein>
    <recommendedName>
        <fullName evidence="4">ABC transporter permease</fullName>
    </recommendedName>
</protein>